<evidence type="ECO:0000256" key="3">
    <source>
        <dbReference type="ARBA" id="ARBA00022475"/>
    </source>
</evidence>
<feature type="transmembrane region" description="Helical" evidence="8">
    <location>
        <begin position="48"/>
        <end position="67"/>
    </location>
</feature>
<keyword evidence="3 7" id="KW-1003">Cell membrane</keyword>
<comment type="subcellular location">
    <subcellularLocation>
        <location evidence="1">Cell membrane</location>
        <topology evidence="1">Multi-pass membrane protein</topology>
    </subcellularLocation>
</comment>
<evidence type="ECO:0000256" key="4">
    <source>
        <dbReference type="ARBA" id="ARBA00022692"/>
    </source>
</evidence>
<feature type="transmembrane region" description="Helical" evidence="8">
    <location>
        <begin position="371"/>
        <end position="393"/>
    </location>
</feature>
<name>A0A3D2XA85_9FIRM</name>
<dbReference type="AlphaFoldDB" id="A0A3D2XA85"/>
<accession>A0A3D2XA85</accession>
<dbReference type="InterPro" id="IPR028362">
    <property type="entry name" value="AlgI"/>
</dbReference>
<keyword evidence="4 8" id="KW-0812">Transmembrane</keyword>
<keyword evidence="5 8" id="KW-1133">Transmembrane helix</keyword>
<feature type="transmembrane region" description="Helical" evidence="8">
    <location>
        <begin position="192"/>
        <end position="210"/>
    </location>
</feature>
<evidence type="ECO:0000256" key="2">
    <source>
        <dbReference type="ARBA" id="ARBA00010323"/>
    </source>
</evidence>
<keyword evidence="6 7" id="KW-0472">Membrane</keyword>
<evidence type="ECO:0000256" key="8">
    <source>
        <dbReference type="SAM" id="Phobius"/>
    </source>
</evidence>
<dbReference type="EMBL" id="DPVV01000526">
    <property type="protein sequence ID" value="HCL03854.1"/>
    <property type="molecule type" value="Genomic_DNA"/>
</dbReference>
<feature type="transmembrane region" description="Helical" evidence="8">
    <location>
        <begin position="405"/>
        <end position="426"/>
    </location>
</feature>
<comment type="caution">
    <text evidence="9">The sequence shown here is derived from an EMBL/GenBank/DDBJ whole genome shotgun (WGS) entry which is preliminary data.</text>
</comment>
<evidence type="ECO:0000256" key="5">
    <source>
        <dbReference type="ARBA" id="ARBA00022989"/>
    </source>
</evidence>
<proteinExistence type="inferred from homology"/>
<organism evidence="9 10">
    <name type="scientific">Lachnoclostridium phytofermentans</name>
    <dbReference type="NCBI Taxonomy" id="66219"/>
    <lineage>
        <taxon>Bacteria</taxon>
        <taxon>Bacillati</taxon>
        <taxon>Bacillota</taxon>
        <taxon>Clostridia</taxon>
        <taxon>Lachnospirales</taxon>
        <taxon>Lachnospiraceae</taxon>
    </lineage>
</organism>
<dbReference type="PANTHER" id="PTHR13285">
    <property type="entry name" value="ACYLTRANSFERASE"/>
    <property type="match status" value="1"/>
</dbReference>
<keyword evidence="7 9" id="KW-0012">Acyltransferase</keyword>
<dbReference type="InterPro" id="IPR051085">
    <property type="entry name" value="MB_O-acyltransferase"/>
</dbReference>
<evidence type="ECO:0000256" key="7">
    <source>
        <dbReference type="PIRNR" id="PIRNR016636"/>
    </source>
</evidence>
<evidence type="ECO:0000256" key="6">
    <source>
        <dbReference type="ARBA" id="ARBA00023136"/>
    </source>
</evidence>
<dbReference type="GO" id="GO:0016746">
    <property type="term" value="F:acyltransferase activity"/>
    <property type="evidence" value="ECO:0007669"/>
    <property type="project" value="UniProtKB-KW"/>
</dbReference>
<comment type="similarity">
    <text evidence="2 7">Belongs to the membrane-bound acyltransferase family.</text>
</comment>
<feature type="transmembrane region" description="Helical" evidence="8">
    <location>
        <begin position="17"/>
        <end position="36"/>
    </location>
</feature>
<dbReference type="PIRSF" id="PIRSF016636">
    <property type="entry name" value="AlgI_DltB"/>
    <property type="match status" value="1"/>
</dbReference>
<reference evidence="9 10" key="1">
    <citation type="journal article" date="2018" name="Nat. Biotechnol.">
        <title>A standardized bacterial taxonomy based on genome phylogeny substantially revises the tree of life.</title>
        <authorList>
            <person name="Parks D.H."/>
            <person name="Chuvochina M."/>
            <person name="Waite D.W."/>
            <person name="Rinke C."/>
            <person name="Skarshewski A."/>
            <person name="Chaumeil P.A."/>
            <person name="Hugenholtz P."/>
        </authorList>
    </citation>
    <scope>NUCLEOTIDE SEQUENCE [LARGE SCALE GENOMIC DNA]</scope>
    <source>
        <strain evidence="9">UBA11728</strain>
    </source>
</reference>
<protein>
    <submittedName>
        <fullName evidence="9">Membrane-bound O-acyltransferase family protein</fullName>
    </submittedName>
</protein>
<gene>
    <name evidence="9" type="ORF">DHW61_15850</name>
</gene>
<dbReference type="PIRSF" id="PIRSF500217">
    <property type="entry name" value="AlgI"/>
    <property type="match status" value="1"/>
</dbReference>
<evidence type="ECO:0000313" key="10">
    <source>
        <dbReference type="Proteomes" id="UP000262969"/>
    </source>
</evidence>
<feature type="transmembrane region" description="Helical" evidence="8">
    <location>
        <begin position="87"/>
        <end position="108"/>
    </location>
</feature>
<feature type="transmembrane region" description="Helical" evidence="8">
    <location>
        <begin position="329"/>
        <end position="351"/>
    </location>
</feature>
<dbReference type="GO" id="GO:0005886">
    <property type="term" value="C:plasma membrane"/>
    <property type="evidence" value="ECO:0007669"/>
    <property type="project" value="UniProtKB-SubCell"/>
</dbReference>
<evidence type="ECO:0000313" key="9">
    <source>
        <dbReference type="EMBL" id="HCL03854.1"/>
    </source>
</evidence>
<keyword evidence="7 9" id="KW-0808">Transferase</keyword>
<dbReference type="Proteomes" id="UP000262969">
    <property type="component" value="Unassembled WGS sequence"/>
</dbReference>
<feature type="transmembrane region" description="Helical" evidence="8">
    <location>
        <begin position="282"/>
        <end position="308"/>
    </location>
</feature>
<evidence type="ECO:0000256" key="1">
    <source>
        <dbReference type="ARBA" id="ARBA00004651"/>
    </source>
</evidence>
<dbReference type="InterPro" id="IPR024194">
    <property type="entry name" value="Ac/AlaTfrase_AlgI/DltB"/>
</dbReference>
<dbReference type="GO" id="GO:0042121">
    <property type="term" value="P:alginic acid biosynthetic process"/>
    <property type="evidence" value="ECO:0007669"/>
    <property type="project" value="InterPro"/>
</dbReference>
<dbReference type="PANTHER" id="PTHR13285:SF18">
    <property type="entry name" value="PROTEIN-CYSTEINE N-PALMITOYLTRANSFERASE RASP"/>
    <property type="match status" value="1"/>
</dbReference>
<dbReference type="InterPro" id="IPR004299">
    <property type="entry name" value="MBOAT_fam"/>
</dbReference>
<dbReference type="Pfam" id="PF03062">
    <property type="entry name" value="MBOAT"/>
    <property type="match status" value="1"/>
</dbReference>
<sequence>MFLFLASLLFYAWGEPWFVLIMLLSILVNYVIGLNIDLHRDNKIISKILLIITVLYNLSIIFIYKYLAFTVTNINRLFSLKFPVPNIILPIGISFFTFQAISYVIDVYRGQGIVQKNPLNVGLYIALFPQLVAGPIVRYETIADQIDHRRENIKDFSDGCERFIIGLSKKVLLSNNFAIVADKAFNLPNDQLSTAFAWLGAISYSFQILFDFSGYSDMAIGLGKMFGFHFDENFNYPYISASISEFWRRWHISLGSWFRDYVYFPLGGSRVDTKLKLVRNLFIVWILTGLWHGANWTFIAWGFLYFVLITTEKLTRFERTSGLRIVRHIYTLFFVCIGWVLFRSIDLPEAFSYLGTMFGVGGNYTDTFARFYFLDNIIFIIFAIICSTPLLAILKKRINYHELAISNILTPMYYILLLLVSITYIVKGAYNPFIYFNF</sequence>